<dbReference type="Pfam" id="PF04542">
    <property type="entry name" value="Sigma70_r2"/>
    <property type="match status" value="1"/>
</dbReference>
<name>A0A1I7N958_9BACT</name>
<evidence type="ECO:0000256" key="3">
    <source>
        <dbReference type="ARBA" id="ARBA00023082"/>
    </source>
</evidence>
<dbReference type="NCBIfam" id="TIGR02937">
    <property type="entry name" value="sigma70-ECF"/>
    <property type="match status" value="1"/>
</dbReference>
<dbReference type="GO" id="GO:0016987">
    <property type="term" value="F:sigma factor activity"/>
    <property type="evidence" value="ECO:0007669"/>
    <property type="project" value="UniProtKB-KW"/>
</dbReference>
<dbReference type="InterPro" id="IPR039425">
    <property type="entry name" value="RNA_pol_sigma-70-like"/>
</dbReference>
<dbReference type="SUPFAM" id="SSF88659">
    <property type="entry name" value="Sigma3 and sigma4 domains of RNA polymerase sigma factors"/>
    <property type="match status" value="1"/>
</dbReference>
<keyword evidence="2" id="KW-0805">Transcription regulation</keyword>
<keyword evidence="5" id="KW-0804">Transcription</keyword>
<evidence type="ECO:0000256" key="5">
    <source>
        <dbReference type="ARBA" id="ARBA00023163"/>
    </source>
</evidence>
<dbReference type="GO" id="GO:0006352">
    <property type="term" value="P:DNA-templated transcription initiation"/>
    <property type="evidence" value="ECO:0007669"/>
    <property type="project" value="InterPro"/>
</dbReference>
<evidence type="ECO:0000256" key="2">
    <source>
        <dbReference type="ARBA" id="ARBA00023015"/>
    </source>
</evidence>
<dbReference type="SUPFAM" id="SSF88946">
    <property type="entry name" value="Sigma2 domain of RNA polymerase sigma factors"/>
    <property type="match status" value="1"/>
</dbReference>
<dbReference type="EMBL" id="FPCJ01000001">
    <property type="protein sequence ID" value="SFV31169.1"/>
    <property type="molecule type" value="Genomic_DNA"/>
</dbReference>
<dbReference type="Gene3D" id="1.10.10.10">
    <property type="entry name" value="Winged helix-like DNA-binding domain superfamily/Winged helix DNA-binding domain"/>
    <property type="match status" value="1"/>
</dbReference>
<dbReference type="InterPro" id="IPR013249">
    <property type="entry name" value="RNA_pol_sigma70_r4_t2"/>
</dbReference>
<dbReference type="InterPro" id="IPR036388">
    <property type="entry name" value="WH-like_DNA-bd_sf"/>
</dbReference>
<evidence type="ECO:0000259" key="7">
    <source>
        <dbReference type="Pfam" id="PF08281"/>
    </source>
</evidence>
<comment type="similarity">
    <text evidence="1">Belongs to the sigma-70 factor family. ECF subfamily.</text>
</comment>
<evidence type="ECO:0000313" key="9">
    <source>
        <dbReference type="Proteomes" id="UP000199537"/>
    </source>
</evidence>
<reference evidence="9" key="1">
    <citation type="submission" date="2016-10" db="EMBL/GenBank/DDBJ databases">
        <authorList>
            <person name="Varghese N."/>
            <person name="Submissions S."/>
        </authorList>
    </citation>
    <scope>NUCLEOTIDE SEQUENCE [LARGE SCALE GENOMIC DNA]</scope>
    <source>
        <strain evidence="9">DSM 14807</strain>
    </source>
</reference>
<dbReference type="CDD" id="cd06171">
    <property type="entry name" value="Sigma70_r4"/>
    <property type="match status" value="1"/>
</dbReference>
<feature type="domain" description="RNA polymerase sigma-70 region 2" evidence="6">
    <location>
        <begin position="10"/>
        <end position="74"/>
    </location>
</feature>
<evidence type="ECO:0000259" key="6">
    <source>
        <dbReference type="Pfam" id="PF04542"/>
    </source>
</evidence>
<keyword evidence="4" id="KW-0238">DNA-binding</keyword>
<keyword evidence="3" id="KW-0731">Sigma factor</keyword>
<gene>
    <name evidence="8" type="ORF">SAMN05660895_0999</name>
</gene>
<dbReference type="InterPro" id="IPR014284">
    <property type="entry name" value="RNA_pol_sigma-70_dom"/>
</dbReference>
<evidence type="ECO:0000313" key="8">
    <source>
        <dbReference type="EMBL" id="SFV31169.1"/>
    </source>
</evidence>
<evidence type="ECO:0000256" key="4">
    <source>
        <dbReference type="ARBA" id="ARBA00023125"/>
    </source>
</evidence>
<dbReference type="RefSeq" id="WP_092458561.1">
    <property type="nucleotide sequence ID" value="NZ_FPCJ01000001.1"/>
</dbReference>
<organism evidence="8 9">
    <name type="scientific">Thermoflavifilum thermophilum</name>
    <dbReference type="NCBI Taxonomy" id="1393122"/>
    <lineage>
        <taxon>Bacteria</taxon>
        <taxon>Pseudomonadati</taxon>
        <taxon>Bacteroidota</taxon>
        <taxon>Chitinophagia</taxon>
        <taxon>Chitinophagales</taxon>
        <taxon>Chitinophagaceae</taxon>
        <taxon>Thermoflavifilum</taxon>
    </lineage>
</organism>
<sequence length="160" mass="19245">MTEKEYNDCVDLYADRLYRFVVKNLGQEETARDLVQVSFERLWQHRKEVAFAKAKSYLFTIAYHAMIDHLRVNRFRHHVPLHPEAFVQQPRTEWEVKHIVEKALNELDQTQKMLIMLKDYEGYRYEEIAQITGLSLAQVKVYLHRARKSLKQVLEKYFVS</sequence>
<dbReference type="OrthoDB" id="670026at2"/>
<keyword evidence="9" id="KW-1185">Reference proteome</keyword>
<dbReference type="InterPro" id="IPR007627">
    <property type="entry name" value="RNA_pol_sigma70_r2"/>
</dbReference>
<dbReference type="GO" id="GO:0003677">
    <property type="term" value="F:DNA binding"/>
    <property type="evidence" value="ECO:0007669"/>
    <property type="project" value="UniProtKB-KW"/>
</dbReference>
<proteinExistence type="inferred from homology"/>
<dbReference type="Pfam" id="PF08281">
    <property type="entry name" value="Sigma70_r4_2"/>
    <property type="match status" value="1"/>
</dbReference>
<dbReference type="PANTHER" id="PTHR43133">
    <property type="entry name" value="RNA POLYMERASE ECF-TYPE SIGMA FACTO"/>
    <property type="match status" value="1"/>
</dbReference>
<dbReference type="STRING" id="1393122.SAMN05660895_0999"/>
<dbReference type="InterPro" id="IPR013324">
    <property type="entry name" value="RNA_pol_sigma_r3/r4-like"/>
</dbReference>
<dbReference type="InterPro" id="IPR013325">
    <property type="entry name" value="RNA_pol_sigma_r2"/>
</dbReference>
<protein>
    <submittedName>
        <fullName evidence="8">RNA polymerase sigma-70 factor, ECF subfamily</fullName>
    </submittedName>
</protein>
<accession>A0A1I7N958</accession>
<feature type="domain" description="RNA polymerase sigma factor 70 region 4 type 2" evidence="7">
    <location>
        <begin position="99"/>
        <end position="150"/>
    </location>
</feature>
<dbReference type="Proteomes" id="UP000199537">
    <property type="component" value="Unassembled WGS sequence"/>
</dbReference>
<dbReference type="PANTHER" id="PTHR43133:SF8">
    <property type="entry name" value="RNA POLYMERASE SIGMA FACTOR HI_1459-RELATED"/>
    <property type="match status" value="1"/>
</dbReference>
<dbReference type="Gene3D" id="1.10.1740.10">
    <property type="match status" value="1"/>
</dbReference>
<evidence type="ECO:0000256" key="1">
    <source>
        <dbReference type="ARBA" id="ARBA00010641"/>
    </source>
</evidence>
<dbReference type="AlphaFoldDB" id="A0A1I7N958"/>